<evidence type="ECO:0000313" key="2">
    <source>
        <dbReference type="EMBL" id="WHX49329.1"/>
    </source>
</evidence>
<dbReference type="PANTHER" id="PTHR21180">
    <property type="entry name" value="ENDONUCLEASE/EXONUCLEASE/PHOSPHATASE FAMILY DOMAIN-CONTAINING PROTEIN 1"/>
    <property type="match status" value="1"/>
</dbReference>
<dbReference type="Pfam" id="PF12836">
    <property type="entry name" value="HHH_3"/>
    <property type="match status" value="1"/>
</dbReference>
<accession>A0AA95L151</accession>
<evidence type="ECO:0000313" key="3">
    <source>
        <dbReference type="Proteomes" id="UP001177943"/>
    </source>
</evidence>
<dbReference type="InterPro" id="IPR051675">
    <property type="entry name" value="Endo/Exo/Phosphatase_dom_1"/>
</dbReference>
<dbReference type="EMBL" id="CP126084">
    <property type="protein sequence ID" value="WHX49329.1"/>
    <property type="molecule type" value="Genomic_DNA"/>
</dbReference>
<dbReference type="AlphaFoldDB" id="A0AA95L151"/>
<dbReference type="RefSeq" id="WP_283926560.1">
    <property type="nucleotide sequence ID" value="NZ_CP126084.1"/>
</dbReference>
<proteinExistence type="predicted"/>
<protein>
    <submittedName>
        <fullName evidence="2">Helix-hairpin-helix domain-containing protein</fullName>
    </submittedName>
</protein>
<gene>
    <name evidence="2" type="ORF">QNH46_01145</name>
</gene>
<name>A0AA95L151_9BACL</name>
<feature type="domain" description="GYF" evidence="1">
    <location>
        <begin position="167"/>
        <end position="215"/>
    </location>
</feature>
<evidence type="ECO:0000259" key="1">
    <source>
        <dbReference type="Pfam" id="PF14237"/>
    </source>
</evidence>
<dbReference type="Pfam" id="PF14237">
    <property type="entry name" value="GYF_2"/>
    <property type="match status" value="1"/>
</dbReference>
<reference evidence="2" key="1">
    <citation type="submission" date="2023-05" db="EMBL/GenBank/DDBJ databases">
        <title>Comparative genomics of Bacillaceae isolates and their secondary metabolite potential.</title>
        <authorList>
            <person name="Song L."/>
            <person name="Nielsen L.J."/>
            <person name="Mohite O."/>
            <person name="Xu X."/>
            <person name="Weber T."/>
            <person name="Kovacs A.T."/>
        </authorList>
    </citation>
    <scope>NUCLEOTIDE SEQUENCE</scope>
    <source>
        <strain evidence="2">B2_4</strain>
    </source>
</reference>
<dbReference type="PANTHER" id="PTHR21180:SF32">
    <property type="entry name" value="ENDONUCLEASE_EXONUCLEASE_PHOSPHATASE FAMILY DOMAIN-CONTAINING PROTEIN 1"/>
    <property type="match status" value="1"/>
</dbReference>
<dbReference type="InterPro" id="IPR025640">
    <property type="entry name" value="GYF_2"/>
</dbReference>
<dbReference type="SUPFAM" id="SSF47781">
    <property type="entry name" value="RuvA domain 2-like"/>
    <property type="match status" value="1"/>
</dbReference>
<dbReference type="Gene3D" id="1.10.150.320">
    <property type="entry name" value="Photosystem II 12 kDa extrinsic protein"/>
    <property type="match status" value="1"/>
</dbReference>
<dbReference type="InterPro" id="IPR010994">
    <property type="entry name" value="RuvA_2-like"/>
</dbReference>
<sequence>MRSIDFNKIERICAGYWGSGYFVAEAIPLNKLSKFCRAIPIPVQGHAIAFIDATVFGSGKNGLLITEAGVYWRNDWATDTRKNYLSWEELIQVSVMRSGDYDIELGPGNYFNMSAGQFDKDALVQLLQDIQSYIITLFEDQEQAELNEKVTQDEVIAPPLPAPTEKWMVAIAGQSYGPYDIYLIKSLLGSGQIRPEEAHVWKPGMPDWIPFMRQPEMAELVLPALSPAALEPQFMPPLQSIEGSIELALDRVQAKDTSEPASVDINTASMEELIEVLGVGVAGAGQIVQQREAIGGFRSPEEVGELLGLKPHQVERLRKQVVFTPIDVSVSPTPTPLKPNARVVDY</sequence>
<dbReference type="Proteomes" id="UP001177943">
    <property type="component" value="Chromosome"/>
</dbReference>
<organism evidence="2 3">
    <name type="scientific">Paenibacillus woosongensis</name>
    <dbReference type="NCBI Taxonomy" id="307580"/>
    <lineage>
        <taxon>Bacteria</taxon>
        <taxon>Bacillati</taxon>
        <taxon>Bacillota</taxon>
        <taxon>Bacilli</taxon>
        <taxon>Bacillales</taxon>
        <taxon>Paenibacillaceae</taxon>
        <taxon>Paenibacillus</taxon>
    </lineage>
</organism>
<dbReference type="KEGG" id="pwn:QNH46_01145"/>